<comment type="caution">
    <text evidence="8">The sequence shown here is derived from an EMBL/GenBank/DDBJ whole genome shotgun (WGS) entry which is preliminary data.</text>
</comment>
<dbReference type="InterPro" id="IPR006162">
    <property type="entry name" value="Ppantetheine_attach_site"/>
</dbReference>
<dbReference type="Pfam" id="PF00504">
    <property type="entry name" value="Chloroa_b-bind"/>
    <property type="match status" value="1"/>
</dbReference>
<feature type="domain" description="Carrier" evidence="7">
    <location>
        <begin position="1088"/>
        <end position="1165"/>
    </location>
</feature>
<evidence type="ECO:0000259" key="7">
    <source>
        <dbReference type="PROSITE" id="PS50075"/>
    </source>
</evidence>
<dbReference type="InterPro" id="IPR019734">
    <property type="entry name" value="TPR_rpt"/>
</dbReference>
<evidence type="ECO:0000256" key="6">
    <source>
        <dbReference type="SAM" id="MobiDB-lite"/>
    </source>
</evidence>
<name>A0A813K2M2_POLGL</name>
<evidence type="ECO:0000313" key="8">
    <source>
        <dbReference type="EMBL" id="CAE8690890.1"/>
    </source>
</evidence>
<evidence type="ECO:0000313" key="9">
    <source>
        <dbReference type="Proteomes" id="UP000626109"/>
    </source>
</evidence>
<keyword evidence="4" id="KW-0597">Phosphoprotein</keyword>
<dbReference type="SUPFAM" id="SSF48452">
    <property type="entry name" value="TPR-like"/>
    <property type="match status" value="4"/>
</dbReference>
<accession>A0A813K2M2</accession>
<keyword evidence="2" id="KW-0596">Phosphopantetheine</keyword>
<dbReference type="Gene3D" id="1.25.40.10">
    <property type="entry name" value="Tetratricopeptide repeat domain"/>
    <property type="match status" value="3"/>
</dbReference>
<evidence type="ECO:0000256" key="4">
    <source>
        <dbReference type="ARBA" id="ARBA00022553"/>
    </source>
</evidence>
<dbReference type="Pfam" id="PF00550">
    <property type="entry name" value="PP-binding"/>
    <property type="match status" value="1"/>
</dbReference>
<evidence type="ECO:0000256" key="5">
    <source>
        <dbReference type="ARBA" id="ARBA00022640"/>
    </source>
</evidence>
<dbReference type="PROSITE" id="PS00012">
    <property type="entry name" value="PHOSPHOPANTETHEINE"/>
    <property type="match status" value="1"/>
</dbReference>
<dbReference type="SMART" id="SM00028">
    <property type="entry name" value="TPR"/>
    <property type="match status" value="8"/>
</dbReference>
<dbReference type="InterPro" id="IPR011990">
    <property type="entry name" value="TPR-like_helical_dom_sf"/>
</dbReference>
<dbReference type="InterPro" id="IPR022796">
    <property type="entry name" value="Chloroa_b-bind"/>
</dbReference>
<dbReference type="SUPFAM" id="SSF103511">
    <property type="entry name" value="Chlorophyll a-b binding protein"/>
    <property type="match status" value="1"/>
</dbReference>
<reference evidence="8" key="1">
    <citation type="submission" date="2021-02" db="EMBL/GenBank/DDBJ databases">
        <authorList>
            <person name="Dougan E. K."/>
            <person name="Rhodes N."/>
            <person name="Thang M."/>
            <person name="Chan C."/>
        </authorList>
    </citation>
    <scope>NUCLEOTIDE SEQUENCE</scope>
</reference>
<evidence type="ECO:0000256" key="1">
    <source>
        <dbReference type="ARBA" id="ARBA00004229"/>
    </source>
</evidence>
<protein>
    <recommendedName>
        <fullName evidence="7">Carrier domain-containing protein</fullName>
    </recommendedName>
</protein>
<dbReference type="Gene3D" id="1.10.3460.10">
    <property type="entry name" value="Chlorophyll a/b binding protein domain"/>
    <property type="match status" value="1"/>
</dbReference>
<keyword evidence="3" id="KW-0150">Chloroplast</keyword>
<dbReference type="PROSITE" id="PS50075">
    <property type="entry name" value="CARRIER"/>
    <property type="match status" value="1"/>
</dbReference>
<dbReference type="EMBL" id="CAJNNW010027339">
    <property type="protein sequence ID" value="CAE8690890.1"/>
    <property type="molecule type" value="Genomic_DNA"/>
</dbReference>
<dbReference type="GO" id="GO:0009507">
    <property type="term" value="C:chloroplast"/>
    <property type="evidence" value="ECO:0007669"/>
    <property type="project" value="UniProtKB-SubCell"/>
</dbReference>
<proteinExistence type="predicted"/>
<keyword evidence="5" id="KW-0934">Plastid</keyword>
<evidence type="ECO:0000256" key="3">
    <source>
        <dbReference type="ARBA" id="ARBA00022528"/>
    </source>
</evidence>
<feature type="compositionally biased region" description="Low complexity" evidence="6">
    <location>
        <begin position="1069"/>
        <end position="1084"/>
    </location>
</feature>
<feature type="region of interest" description="Disordered" evidence="6">
    <location>
        <begin position="1"/>
        <end position="64"/>
    </location>
</feature>
<feature type="region of interest" description="Disordered" evidence="6">
    <location>
        <begin position="1050"/>
        <end position="1085"/>
    </location>
</feature>
<comment type="subcellular location">
    <subcellularLocation>
        <location evidence="1">Plastid</location>
        <location evidence="1">Chloroplast</location>
    </subcellularLocation>
</comment>
<dbReference type="Proteomes" id="UP000626109">
    <property type="component" value="Unassembled WGS sequence"/>
</dbReference>
<dbReference type="AlphaFoldDB" id="A0A813K2M2"/>
<feature type="compositionally biased region" description="Basic and acidic residues" evidence="6">
    <location>
        <begin position="36"/>
        <end position="53"/>
    </location>
</feature>
<dbReference type="SUPFAM" id="SSF47336">
    <property type="entry name" value="ACP-like"/>
    <property type="match status" value="1"/>
</dbReference>
<dbReference type="GO" id="GO:0031177">
    <property type="term" value="F:phosphopantetheine binding"/>
    <property type="evidence" value="ECO:0007669"/>
    <property type="project" value="InterPro"/>
</dbReference>
<dbReference type="SMART" id="SM00823">
    <property type="entry name" value="PKS_PP"/>
    <property type="match status" value="1"/>
</dbReference>
<gene>
    <name evidence="8" type="ORF">PGLA2088_LOCUS27153</name>
</gene>
<dbReference type="InterPro" id="IPR020806">
    <property type="entry name" value="PKS_PP-bd"/>
</dbReference>
<sequence length="1173" mass="126278">MAFANAFSPTPPLRAAGACGLTPPPLLLPRPLAESAPRKPEDEEPNWIDRSDSDGEDCASPGGRTLQFAPLLQMRRAQALEAATFPSKDDPSASMSLAARLQVKAGLVSSSQQPSPSEEDVLRDALEALDALCEAIQPEVRLKQRHLVKPERSPSCHVLRSVNAVSRRPSSPAISFSGLGRDLAGLPEHVRLMPRAACASTSSFPFPSERASSAAGPGSALQAHSLQFPNWLSTQRRRFAVATAMASSIHAWKRLRAGQQRPLAAFRGSAPASVATGVLPPSAVADASAPSSVNLVGLTTVGAPLAAAASTSRRAQKVTRNFFGGDSTPARPSFEVSIQSGIQEPIGFFDPLGLSADNDEATFKRRRTVEIKHGRVPLLGWFQILWFAGLIEGSGFFSGKYGLGFVKDTTMEGEPGNYGAGFPTFLGKVEDPEEALEAFRAAQSCRGQAAMLLSLAELNCNHRGSKKRDESLNAADEARLLFKECEDPRMEARAYLVASKALYKKHRVSDAKRAGEEAIRLFQAANDGLGEARSWLALAAADALDGRHDDALRSLRKARKLAQAFGHQELQGKLLHSAASWLLEKGDSKAALAAARESVAAFKEFGKARCWEVSALCLVAQALCLEGEAEPALALLGQEIEAAQRSTASSGSAKVAAQAARDEVTLLLQLVNVHMSMGNFEVALETAQESLLRCREVGNAWCEAAVMESIAKIYKSMRRSGEAKSAALQSLECLKGLRARKDENEAQIHMLVPMLAQADDAAGAVKVAAQARALAQEREDRNMEAWSLLTACVTHGLSQDFSSAVKAGELASEVFRDEGNRRGEAKSLRALAEIFLRVGNYSSASRSARQAEALLEGFGDERLLASVKQSLARILMEDGDSRAASQVALEAVKICRASEDMEETAKMIFVAIEVNLACLSREREGPKELREFRELCDRSWRLAQEAAGISIRLNKKPLEAEAQHWRGSVLLVMGRTQDSELSANAALTLWRELEDRDGEVSGLVLLAQVKLSLKDNAAASTALREALALADGQHRTGVIRKLLEEVSTMSQAMAQEASRPNEEREAESPESSPSPSGVSTAESSFKAPNRELVQGYIVGLVKQISSNDDEEFELDTPLLDTGIDSLSSIQLRAQLSSEFRVNLPSTVVFSYPTVGALADLLVEECTTKQIAWG</sequence>
<evidence type="ECO:0000256" key="2">
    <source>
        <dbReference type="ARBA" id="ARBA00022450"/>
    </source>
</evidence>
<organism evidence="8 9">
    <name type="scientific">Polarella glacialis</name>
    <name type="common">Dinoflagellate</name>
    <dbReference type="NCBI Taxonomy" id="89957"/>
    <lineage>
        <taxon>Eukaryota</taxon>
        <taxon>Sar</taxon>
        <taxon>Alveolata</taxon>
        <taxon>Dinophyceae</taxon>
        <taxon>Suessiales</taxon>
        <taxon>Suessiaceae</taxon>
        <taxon>Polarella</taxon>
    </lineage>
</organism>
<dbReference type="Gene3D" id="1.10.1200.10">
    <property type="entry name" value="ACP-like"/>
    <property type="match status" value="1"/>
</dbReference>
<dbReference type="InterPro" id="IPR036736">
    <property type="entry name" value="ACP-like_sf"/>
</dbReference>
<dbReference type="PANTHER" id="PTHR10098">
    <property type="entry name" value="RAPSYN-RELATED"/>
    <property type="match status" value="1"/>
</dbReference>
<dbReference type="InterPro" id="IPR009081">
    <property type="entry name" value="PP-bd_ACP"/>
</dbReference>